<proteinExistence type="predicted"/>
<evidence type="ECO:0000313" key="6">
    <source>
        <dbReference type="EMBL" id="GHD18142.1"/>
    </source>
</evidence>
<dbReference type="AlphaFoldDB" id="A0A8J3DVZ1"/>
<evidence type="ECO:0000256" key="2">
    <source>
        <dbReference type="ARBA" id="ARBA00022643"/>
    </source>
</evidence>
<protein>
    <recommendedName>
        <fullName evidence="5">Luciferase-like domain-containing protein</fullName>
    </recommendedName>
</protein>
<dbReference type="PANTHER" id="PTHR30011">
    <property type="entry name" value="ALKANESULFONATE MONOOXYGENASE-RELATED"/>
    <property type="match status" value="1"/>
</dbReference>
<dbReference type="RefSeq" id="WP_189504842.1">
    <property type="nucleotide sequence ID" value="NZ_BMZQ01000002.1"/>
</dbReference>
<accession>A0A8J3DVZ1</accession>
<name>A0A8J3DVZ1_9HYPH</name>
<dbReference type="PANTHER" id="PTHR30011:SF16">
    <property type="entry name" value="C2H2 FINGER DOMAIN TRANSCRIPTION FACTOR (EUROFUNG)-RELATED"/>
    <property type="match status" value="1"/>
</dbReference>
<dbReference type="Pfam" id="PF00296">
    <property type="entry name" value="Bac_luciferase"/>
    <property type="match status" value="1"/>
</dbReference>
<keyword evidence="4" id="KW-0503">Monooxygenase</keyword>
<dbReference type="InterPro" id="IPR036661">
    <property type="entry name" value="Luciferase-like_sf"/>
</dbReference>
<organism evidence="6 7">
    <name type="scientific">Tianweitania populi</name>
    <dbReference type="NCBI Taxonomy" id="1607949"/>
    <lineage>
        <taxon>Bacteria</taxon>
        <taxon>Pseudomonadati</taxon>
        <taxon>Pseudomonadota</taxon>
        <taxon>Alphaproteobacteria</taxon>
        <taxon>Hyphomicrobiales</taxon>
        <taxon>Phyllobacteriaceae</taxon>
        <taxon>Tianweitania</taxon>
    </lineage>
</organism>
<evidence type="ECO:0000256" key="1">
    <source>
        <dbReference type="ARBA" id="ARBA00022630"/>
    </source>
</evidence>
<keyword evidence="7" id="KW-1185">Reference proteome</keyword>
<dbReference type="EMBL" id="BMZQ01000002">
    <property type="protein sequence ID" value="GHD18142.1"/>
    <property type="molecule type" value="Genomic_DNA"/>
</dbReference>
<dbReference type="Proteomes" id="UP000630142">
    <property type="component" value="Unassembled WGS sequence"/>
</dbReference>
<keyword evidence="1" id="KW-0285">Flavoprotein</keyword>
<gene>
    <name evidence="6" type="ORF">GCM10016234_28120</name>
</gene>
<dbReference type="Gene3D" id="3.20.20.30">
    <property type="entry name" value="Luciferase-like domain"/>
    <property type="match status" value="1"/>
</dbReference>
<dbReference type="SUPFAM" id="SSF51679">
    <property type="entry name" value="Bacterial luciferase-like"/>
    <property type="match status" value="1"/>
</dbReference>
<keyword evidence="2" id="KW-0288">FMN</keyword>
<dbReference type="InterPro" id="IPR011251">
    <property type="entry name" value="Luciferase-like_dom"/>
</dbReference>
<evidence type="ECO:0000259" key="5">
    <source>
        <dbReference type="Pfam" id="PF00296"/>
    </source>
</evidence>
<evidence type="ECO:0000256" key="4">
    <source>
        <dbReference type="ARBA" id="ARBA00023033"/>
    </source>
</evidence>
<evidence type="ECO:0000256" key="3">
    <source>
        <dbReference type="ARBA" id="ARBA00023002"/>
    </source>
</evidence>
<reference evidence="6" key="1">
    <citation type="journal article" date="2014" name="Int. J. Syst. Evol. Microbiol.">
        <title>Complete genome sequence of Corynebacterium casei LMG S-19264T (=DSM 44701T), isolated from a smear-ripened cheese.</title>
        <authorList>
            <consortium name="US DOE Joint Genome Institute (JGI-PGF)"/>
            <person name="Walter F."/>
            <person name="Albersmeier A."/>
            <person name="Kalinowski J."/>
            <person name="Ruckert C."/>
        </authorList>
    </citation>
    <scope>NUCLEOTIDE SEQUENCE</scope>
    <source>
        <strain evidence="6">KCTC 42249</strain>
    </source>
</reference>
<sequence length="286" mass="30877">MLIGLELGGSFGQAPDWTIESVQGVSQTAEASGVDFVIVPDTIAKPDGTSGWPDATILLGFLAASTQRIGLIAATSTGGHQPYNLSRRLASLDQISHGRIGWCVTSDQSAAEDAAFSAPIRMPNGNTPARVAEFTRVVEGLWHGWDANAVAMNKQSGQFIDPSRMHYLDHQGAFFSVRGPLNIMRSPQDRPILMLRADDWPDIGEIADLADVVLFEGDVPPHGKAKHLRMIDAAAFTTEQRQADADGIVLRIRSPQEAETVLQILSERPGRQFATIALRSRLEGSA</sequence>
<comment type="caution">
    <text evidence="6">The sequence shown here is derived from an EMBL/GenBank/DDBJ whole genome shotgun (WGS) entry which is preliminary data.</text>
</comment>
<evidence type="ECO:0000313" key="7">
    <source>
        <dbReference type="Proteomes" id="UP000630142"/>
    </source>
</evidence>
<reference evidence="6" key="2">
    <citation type="submission" date="2020-09" db="EMBL/GenBank/DDBJ databases">
        <authorList>
            <person name="Sun Q."/>
            <person name="Kim S."/>
        </authorList>
    </citation>
    <scope>NUCLEOTIDE SEQUENCE</scope>
    <source>
        <strain evidence="6">KCTC 42249</strain>
    </source>
</reference>
<dbReference type="GO" id="GO:0016705">
    <property type="term" value="F:oxidoreductase activity, acting on paired donors, with incorporation or reduction of molecular oxygen"/>
    <property type="evidence" value="ECO:0007669"/>
    <property type="project" value="InterPro"/>
</dbReference>
<dbReference type="GO" id="GO:0004497">
    <property type="term" value="F:monooxygenase activity"/>
    <property type="evidence" value="ECO:0007669"/>
    <property type="project" value="UniProtKB-KW"/>
</dbReference>
<keyword evidence="3" id="KW-0560">Oxidoreductase</keyword>
<dbReference type="InterPro" id="IPR051260">
    <property type="entry name" value="Diverse_substr_monoxygenases"/>
</dbReference>
<feature type="domain" description="Luciferase-like" evidence="5">
    <location>
        <begin position="18"/>
        <end position="245"/>
    </location>
</feature>